<evidence type="ECO:0000256" key="6">
    <source>
        <dbReference type="PROSITE-ProRule" id="PRU00042"/>
    </source>
</evidence>
<evidence type="ECO:0000256" key="3">
    <source>
        <dbReference type="ARBA" id="ARBA00022771"/>
    </source>
</evidence>
<dbReference type="PROSITE" id="PS00028">
    <property type="entry name" value="ZINC_FINGER_C2H2_1"/>
    <property type="match status" value="2"/>
</dbReference>
<reference evidence="8 9" key="1">
    <citation type="journal article" date="2023" name="Nat. Commun.">
        <title>Origin of minicircular mitochondrial genomes in red algae.</title>
        <authorList>
            <person name="Lee Y."/>
            <person name="Cho C.H."/>
            <person name="Lee Y.M."/>
            <person name="Park S.I."/>
            <person name="Yang J.H."/>
            <person name="West J.A."/>
            <person name="Bhattacharya D."/>
            <person name="Yoon H.S."/>
        </authorList>
    </citation>
    <scope>NUCLEOTIDE SEQUENCE [LARGE SCALE GENOMIC DNA]</scope>
    <source>
        <strain evidence="8 9">CCMP1338</strain>
        <tissue evidence="8">Whole cell</tissue>
    </source>
</reference>
<sequence length="169" mass="19746">MDLLKVEPFWNDDMFEESYVSSFTEAEYTIDTPSGDLMEKDSSFNRDEELKLIEEIISGKEPAVDKTATPAEIETDMILSLVQPLEDDDGMKKKRTYMNATCPICQNTFFRKYEMMRHLKSTHFQLRPFKCHLCSHGFSRKNHLKTHLTKIHGMGLSAVDQKFRRRHSC</sequence>
<name>A0AAV8UJ50_9RHOD</name>
<dbReference type="AlphaFoldDB" id="A0AAV8UJ50"/>
<evidence type="ECO:0000313" key="9">
    <source>
        <dbReference type="Proteomes" id="UP001157974"/>
    </source>
</evidence>
<keyword evidence="3 6" id="KW-0863">Zinc-finger</keyword>
<evidence type="ECO:0000256" key="5">
    <source>
        <dbReference type="ARBA" id="ARBA00023242"/>
    </source>
</evidence>
<keyword evidence="5" id="KW-0539">Nucleus</keyword>
<evidence type="ECO:0000259" key="7">
    <source>
        <dbReference type="PROSITE" id="PS50157"/>
    </source>
</evidence>
<proteinExistence type="predicted"/>
<dbReference type="Proteomes" id="UP001157974">
    <property type="component" value="Unassembled WGS sequence"/>
</dbReference>
<keyword evidence="1" id="KW-0479">Metal-binding</keyword>
<dbReference type="GO" id="GO:0000981">
    <property type="term" value="F:DNA-binding transcription factor activity, RNA polymerase II-specific"/>
    <property type="evidence" value="ECO:0007669"/>
    <property type="project" value="TreeGrafter"/>
</dbReference>
<dbReference type="GO" id="GO:0000978">
    <property type="term" value="F:RNA polymerase II cis-regulatory region sequence-specific DNA binding"/>
    <property type="evidence" value="ECO:0007669"/>
    <property type="project" value="TreeGrafter"/>
</dbReference>
<keyword evidence="2" id="KW-0677">Repeat</keyword>
<evidence type="ECO:0000256" key="2">
    <source>
        <dbReference type="ARBA" id="ARBA00022737"/>
    </source>
</evidence>
<protein>
    <recommendedName>
        <fullName evidence="7">C2H2-type domain-containing protein</fullName>
    </recommendedName>
</protein>
<feature type="domain" description="C2H2-type" evidence="7">
    <location>
        <begin position="129"/>
        <end position="152"/>
    </location>
</feature>
<dbReference type="InterPro" id="IPR050527">
    <property type="entry name" value="Snail/Krueppel_Znf"/>
</dbReference>
<keyword evidence="4" id="KW-0862">Zinc</keyword>
<organism evidence="8 9">
    <name type="scientific">Rhodosorus marinus</name>
    <dbReference type="NCBI Taxonomy" id="101924"/>
    <lineage>
        <taxon>Eukaryota</taxon>
        <taxon>Rhodophyta</taxon>
        <taxon>Stylonematophyceae</taxon>
        <taxon>Stylonematales</taxon>
        <taxon>Stylonemataceae</taxon>
        <taxon>Rhodosorus</taxon>
    </lineage>
</organism>
<dbReference type="EMBL" id="JAMWBK010000009">
    <property type="protein sequence ID" value="KAJ8902565.1"/>
    <property type="molecule type" value="Genomic_DNA"/>
</dbReference>
<accession>A0AAV8UJ50</accession>
<evidence type="ECO:0000256" key="1">
    <source>
        <dbReference type="ARBA" id="ARBA00022723"/>
    </source>
</evidence>
<dbReference type="InterPro" id="IPR013087">
    <property type="entry name" value="Znf_C2H2_type"/>
</dbReference>
<dbReference type="GO" id="GO:0008270">
    <property type="term" value="F:zinc ion binding"/>
    <property type="evidence" value="ECO:0007669"/>
    <property type="project" value="UniProtKB-KW"/>
</dbReference>
<dbReference type="PANTHER" id="PTHR24388:SF104">
    <property type="entry name" value="AT-RICH BINDING PROTEIN-RELATED"/>
    <property type="match status" value="1"/>
</dbReference>
<evidence type="ECO:0000313" key="8">
    <source>
        <dbReference type="EMBL" id="KAJ8902565.1"/>
    </source>
</evidence>
<gene>
    <name evidence="8" type="ORF">NDN08_006967</name>
</gene>
<dbReference type="Pfam" id="PF00096">
    <property type="entry name" value="zf-C2H2"/>
    <property type="match status" value="1"/>
</dbReference>
<dbReference type="PROSITE" id="PS50157">
    <property type="entry name" value="ZINC_FINGER_C2H2_2"/>
    <property type="match status" value="2"/>
</dbReference>
<dbReference type="Gene3D" id="3.30.160.60">
    <property type="entry name" value="Classic Zinc Finger"/>
    <property type="match status" value="1"/>
</dbReference>
<dbReference type="SUPFAM" id="SSF57667">
    <property type="entry name" value="beta-beta-alpha zinc fingers"/>
    <property type="match status" value="1"/>
</dbReference>
<feature type="domain" description="C2H2-type" evidence="7">
    <location>
        <begin position="100"/>
        <end position="128"/>
    </location>
</feature>
<evidence type="ECO:0000256" key="4">
    <source>
        <dbReference type="ARBA" id="ARBA00022833"/>
    </source>
</evidence>
<dbReference type="InterPro" id="IPR036236">
    <property type="entry name" value="Znf_C2H2_sf"/>
</dbReference>
<keyword evidence="9" id="KW-1185">Reference proteome</keyword>
<comment type="caution">
    <text evidence="8">The sequence shown here is derived from an EMBL/GenBank/DDBJ whole genome shotgun (WGS) entry which is preliminary data.</text>
</comment>
<dbReference type="SMART" id="SM00355">
    <property type="entry name" value="ZnF_C2H2"/>
    <property type="match status" value="2"/>
</dbReference>
<dbReference type="PANTHER" id="PTHR24388">
    <property type="entry name" value="ZINC FINGER PROTEIN"/>
    <property type="match status" value="1"/>
</dbReference>